<gene>
    <name evidence="2" type="ORF">MNBD_GAMMA18-254</name>
</gene>
<dbReference type="EMBL" id="UOFP01000028">
    <property type="protein sequence ID" value="VAW84114.1"/>
    <property type="molecule type" value="Genomic_DNA"/>
</dbReference>
<dbReference type="Gene3D" id="3.90.10.10">
    <property type="entry name" value="Cytochrome C3"/>
    <property type="match status" value="1"/>
</dbReference>
<dbReference type="NCBIfam" id="TIGR04257">
    <property type="entry name" value="nanowire_3heme"/>
    <property type="match status" value="1"/>
</dbReference>
<organism evidence="2">
    <name type="scientific">hydrothermal vent metagenome</name>
    <dbReference type="NCBI Taxonomy" id="652676"/>
    <lineage>
        <taxon>unclassified sequences</taxon>
        <taxon>metagenomes</taxon>
        <taxon>ecological metagenomes</taxon>
    </lineage>
</organism>
<protein>
    <recommendedName>
        <fullName evidence="1">Cytochrome c7-like domain-containing protein</fullName>
    </recommendedName>
</protein>
<evidence type="ECO:0000259" key="1">
    <source>
        <dbReference type="Pfam" id="PF14522"/>
    </source>
</evidence>
<accession>A0A3B0ZRR4</accession>
<dbReference type="InterPro" id="IPR036280">
    <property type="entry name" value="Multihaem_cyt_sf"/>
</dbReference>
<proteinExistence type="predicted"/>
<feature type="domain" description="Cytochrome c7-like" evidence="1">
    <location>
        <begin position="117"/>
        <end position="177"/>
    </location>
</feature>
<dbReference type="InterPro" id="IPR026352">
    <property type="entry name" value="Nanowire_3heme"/>
</dbReference>
<dbReference type="Pfam" id="PF14522">
    <property type="entry name" value="Cytochrome_C7"/>
    <property type="match status" value="1"/>
</dbReference>
<name>A0A3B0ZRR4_9ZZZZ</name>
<evidence type="ECO:0000313" key="2">
    <source>
        <dbReference type="EMBL" id="VAW84114.1"/>
    </source>
</evidence>
<dbReference type="AlphaFoldDB" id="A0A3B0ZRR4"/>
<dbReference type="SUPFAM" id="SSF48695">
    <property type="entry name" value="Multiheme cytochromes"/>
    <property type="match status" value="1"/>
</dbReference>
<dbReference type="InterPro" id="IPR029467">
    <property type="entry name" value="Cyt_c7-like"/>
</dbReference>
<reference evidence="2" key="1">
    <citation type="submission" date="2018-06" db="EMBL/GenBank/DDBJ databases">
        <authorList>
            <person name="Zhirakovskaya E."/>
        </authorList>
    </citation>
    <scope>NUCLEOTIDE SEQUENCE</scope>
</reference>
<sequence length="186" mass="20723">MSSFARVKLWVVCLLFLATGGYAYAQFDSQAHFQLHNKRVPLAEDLIHDPENESIDVLQAPYEALEDFPRDSGGLIDWIGALDNGLITPRSVLEGDAEMHAVDLDLVLRNTSSMPFVKFPHLPHTKWLTCENCHPSIFLPQNGGNFITMADIMEGKYCGVCHGKIAFPPLECARCHSIPKDTGDIR</sequence>